<accession>A0A815LJJ6</accession>
<protein>
    <submittedName>
        <fullName evidence="1">Uncharacterized protein</fullName>
    </submittedName>
</protein>
<proteinExistence type="predicted"/>
<name>A0A815LJJ6_9BILA</name>
<sequence>MIWIMIDSMLPLDRARRVVLGTRLEHLEHAPERIWTVTFHKFSSIEFSSSEFSSCLTMAEKQGVICSRCNPEGELGLCEKCALELKEEKFYEGITTGQGVLAQVLVQHICNKCPKVIRVDHYAIFEHIGRIYDVDCVSTHNLVNEVLINKKNFKNFNKTYIRQKEKIMEDNPNIKIIRNY</sequence>
<reference evidence="1" key="1">
    <citation type="submission" date="2021-02" db="EMBL/GenBank/DDBJ databases">
        <authorList>
            <person name="Nowell W R."/>
        </authorList>
    </citation>
    <scope>NUCLEOTIDE SEQUENCE</scope>
</reference>
<organism evidence="1 2">
    <name type="scientific">Rotaria sordida</name>
    <dbReference type="NCBI Taxonomy" id="392033"/>
    <lineage>
        <taxon>Eukaryota</taxon>
        <taxon>Metazoa</taxon>
        <taxon>Spiralia</taxon>
        <taxon>Gnathifera</taxon>
        <taxon>Rotifera</taxon>
        <taxon>Eurotatoria</taxon>
        <taxon>Bdelloidea</taxon>
        <taxon>Philodinida</taxon>
        <taxon>Philodinidae</taxon>
        <taxon>Rotaria</taxon>
    </lineage>
</organism>
<evidence type="ECO:0000313" key="2">
    <source>
        <dbReference type="Proteomes" id="UP000663889"/>
    </source>
</evidence>
<evidence type="ECO:0000313" key="1">
    <source>
        <dbReference type="EMBL" id="CAF1411087.1"/>
    </source>
</evidence>
<dbReference type="AlphaFoldDB" id="A0A815LJJ6"/>
<dbReference type="EMBL" id="CAJNOU010003810">
    <property type="protein sequence ID" value="CAF1411087.1"/>
    <property type="molecule type" value="Genomic_DNA"/>
</dbReference>
<gene>
    <name evidence="1" type="ORF">SEV965_LOCUS31866</name>
</gene>
<comment type="caution">
    <text evidence="1">The sequence shown here is derived from an EMBL/GenBank/DDBJ whole genome shotgun (WGS) entry which is preliminary data.</text>
</comment>
<dbReference type="Proteomes" id="UP000663889">
    <property type="component" value="Unassembled WGS sequence"/>
</dbReference>